<dbReference type="AlphaFoldDB" id="A0A9D5JZH8"/>
<dbReference type="PANTHER" id="PTHR47099">
    <property type="entry name" value="METHYLCOBAMIDE:COM METHYLTRANSFERASE MTBA"/>
    <property type="match status" value="1"/>
</dbReference>
<dbReference type="InterPro" id="IPR052024">
    <property type="entry name" value="Methanogen_methyltrans"/>
</dbReference>
<evidence type="ECO:0000259" key="1">
    <source>
        <dbReference type="Pfam" id="PF01208"/>
    </source>
</evidence>
<reference evidence="2" key="1">
    <citation type="submission" date="2019-11" db="EMBL/GenBank/DDBJ databases">
        <title>Microbial mats filling the niche in hypersaline microbial mats.</title>
        <authorList>
            <person name="Wong H.L."/>
            <person name="Macleod F.I."/>
            <person name="White R.A. III"/>
            <person name="Burns B.P."/>
        </authorList>
    </citation>
    <scope>NUCLEOTIDE SEQUENCE</scope>
    <source>
        <strain evidence="2">Rbin_158</strain>
    </source>
</reference>
<dbReference type="InterPro" id="IPR000257">
    <property type="entry name" value="Uroporphyrinogen_deCOase"/>
</dbReference>
<dbReference type="GO" id="GO:0004853">
    <property type="term" value="F:uroporphyrinogen decarboxylase activity"/>
    <property type="evidence" value="ECO:0007669"/>
    <property type="project" value="InterPro"/>
</dbReference>
<sequence>MISGKRRMPMTPSHAENLLTLLHGGEPDWMPFTLDVGAIPGLTKPILKRFAQETGREHPEEYFNYDFRTFSLQAHFGGQNPSAWHDHVEVGTYFDEWGIGHWAGGAEASYEKMFHPLAQVTAVREIERFPSPRFDTEVDQTRVQAYHARGYPVFGYAGSIYEWSWWLRGMQNFMTDLLLQPAIAEAIIRKVSAYTQALAYQTALTGIDVLCFYDDAGMQTGMQISPKLWRTFIKPSWQQILDHLRAAFPQIHFLLHSCGNIRAIIPDIIELGFDILHPVQPECMDFQDVKATFGRDIVLCATLSAQHTFPFGTPDEIRATIRRVHDICSDNRCILCPSNAIQPETPWDNIIAFVEEATAGRPSP</sequence>
<proteinExistence type="predicted"/>
<dbReference type="Gene3D" id="3.20.20.210">
    <property type="match status" value="1"/>
</dbReference>
<dbReference type="InterPro" id="IPR038071">
    <property type="entry name" value="UROD/MetE-like_sf"/>
</dbReference>
<dbReference type="EMBL" id="WJJP01000684">
    <property type="protein sequence ID" value="MBD3327079.1"/>
    <property type="molecule type" value="Genomic_DNA"/>
</dbReference>
<organism evidence="2 3">
    <name type="scientific">candidate division KSB3 bacterium</name>
    <dbReference type="NCBI Taxonomy" id="2044937"/>
    <lineage>
        <taxon>Bacteria</taxon>
        <taxon>candidate division KSB3</taxon>
    </lineage>
</organism>
<dbReference type="PANTHER" id="PTHR47099:SF1">
    <property type="entry name" value="METHYLCOBAMIDE:COM METHYLTRANSFERASE MTBA"/>
    <property type="match status" value="1"/>
</dbReference>
<comment type="caution">
    <text evidence="2">The sequence shown here is derived from an EMBL/GenBank/DDBJ whole genome shotgun (WGS) entry which is preliminary data.</text>
</comment>
<accession>A0A9D5JZH8</accession>
<gene>
    <name evidence="2" type="ORF">GF339_21005</name>
</gene>
<evidence type="ECO:0000313" key="3">
    <source>
        <dbReference type="Proteomes" id="UP000649604"/>
    </source>
</evidence>
<dbReference type="Pfam" id="PF01208">
    <property type="entry name" value="URO-D"/>
    <property type="match status" value="1"/>
</dbReference>
<dbReference type="Proteomes" id="UP000649604">
    <property type="component" value="Unassembled WGS sequence"/>
</dbReference>
<evidence type="ECO:0000313" key="2">
    <source>
        <dbReference type="EMBL" id="MBD3327079.1"/>
    </source>
</evidence>
<dbReference type="SUPFAM" id="SSF51726">
    <property type="entry name" value="UROD/MetE-like"/>
    <property type="match status" value="1"/>
</dbReference>
<dbReference type="GO" id="GO:0006779">
    <property type="term" value="P:porphyrin-containing compound biosynthetic process"/>
    <property type="evidence" value="ECO:0007669"/>
    <property type="project" value="InterPro"/>
</dbReference>
<feature type="domain" description="Uroporphyrinogen decarboxylase (URO-D)" evidence="1">
    <location>
        <begin position="117"/>
        <end position="357"/>
    </location>
</feature>
<protein>
    <recommendedName>
        <fullName evidence="1">Uroporphyrinogen decarboxylase (URO-D) domain-containing protein</fullName>
    </recommendedName>
</protein>
<name>A0A9D5JZH8_9BACT</name>